<dbReference type="InterPro" id="IPR012341">
    <property type="entry name" value="6hp_glycosidase-like_sf"/>
</dbReference>
<dbReference type="GO" id="GO:0052757">
    <property type="term" value="F:chondroitin hydrolase activity"/>
    <property type="evidence" value="ECO:0007669"/>
    <property type="project" value="TreeGrafter"/>
</dbReference>
<feature type="active site" description="Nucleophile" evidence="3">
    <location>
        <position position="119"/>
    </location>
</feature>
<keyword evidence="5" id="KW-0732">Signal</keyword>
<feature type="binding site" evidence="4">
    <location>
        <position position="237"/>
    </location>
    <ligand>
        <name>substrate</name>
    </ligand>
</feature>
<feature type="signal peptide" evidence="5">
    <location>
        <begin position="1"/>
        <end position="22"/>
    </location>
</feature>
<dbReference type="Gene3D" id="1.50.10.10">
    <property type="match status" value="1"/>
</dbReference>
<dbReference type="PANTHER" id="PTHR36845">
    <property type="entry name" value="HYDROLASE, PUTATIVE (AFU_ORTHOLOGUE AFUA_7G05090)-RELATED"/>
    <property type="match status" value="1"/>
</dbReference>
<reference evidence="6 7" key="1">
    <citation type="submission" date="2018-06" db="EMBL/GenBank/DDBJ databases">
        <title>Genomic Encyclopedia of Archaeal and Bacterial Type Strains, Phase II (KMG-II): from individual species to whole genera.</title>
        <authorList>
            <person name="Goeker M."/>
        </authorList>
    </citation>
    <scope>NUCLEOTIDE SEQUENCE [LARGE SCALE GENOMIC DNA]</scope>
    <source>
        <strain evidence="6 7">DSM 23857</strain>
    </source>
</reference>
<comment type="similarity">
    <text evidence="2">Belongs to the glycosyl hydrolase 88 family.</text>
</comment>
<dbReference type="EMBL" id="QLLL01000003">
    <property type="protein sequence ID" value="RAJ06648.1"/>
    <property type="molecule type" value="Genomic_DNA"/>
</dbReference>
<dbReference type="RefSeq" id="WP_111597249.1">
    <property type="nucleotide sequence ID" value="NZ_QLLL01000003.1"/>
</dbReference>
<feature type="binding site" evidence="4">
    <location>
        <position position="249"/>
    </location>
    <ligand>
        <name>substrate</name>
    </ligand>
</feature>
<evidence type="ECO:0000256" key="3">
    <source>
        <dbReference type="PIRSR" id="PIRSR610905-1"/>
    </source>
</evidence>
<keyword evidence="7" id="KW-1185">Reference proteome</keyword>
<proteinExistence type="inferred from homology"/>
<feature type="binding site" evidence="4">
    <location>
        <position position="177"/>
    </location>
    <ligand>
        <name>substrate</name>
    </ligand>
</feature>
<dbReference type="InterPro" id="IPR008928">
    <property type="entry name" value="6-hairpin_glycosidase_sf"/>
</dbReference>
<keyword evidence="1 6" id="KW-0378">Hydrolase</keyword>
<dbReference type="PANTHER" id="PTHR36845:SF1">
    <property type="entry name" value="HYDROLASE, PUTATIVE (AFU_ORTHOLOGUE AFUA_7G05090)-RELATED"/>
    <property type="match status" value="1"/>
</dbReference>
<dbReference type="Proteomes" id="UP000249547">
    <property type="component" value="Unassembled WGS sequence"/>
</dbReference>
<name>A0A327QRR2_9BACT</name>
<feature type="chain" id="PRO_5016245186" evidence="5">
    <location>
        <begin position="23"/>
        <end position="398"/>
    </location>
</feature>
<feature type="binding site" evidence="4">
    <location>
        <position position="119"/>
    </location>
    <ligand>
        <name>substrate</name>
    </ligand>
</feature>
<evidence type="ECO:0000313" key="7">
    <source>
        <dbReference type="Proteomes" id="UP000249547"/>
    </source>
</evidence>
<dbReference type="GO" id="GO:0000272">
    <property type="term" value="P:polysaccharide catabolic process"/>
    <property type="evidence" value="ECO:0007669"/>
    <property type="project" value="TreeGrafter"/>
</dbReference>
<comment type="caution">
    <text evidence="6">The sequence shown here is derived from an EMBL/GenBank/DDBJ whole genome shotgun (WGS) entry which is preliminary data.</text>
</comment>
<feature type="binding site" evidence="4">
    <location>
        <position position="253"/>
    </location>
    <ligand>
        <name>substrate</name>
    </ligand>
</feature>
<feature type="binding site" evidence="4">
    <location>
        <position position="367"/>
    </location>
    <ligand>
        <name>substrate</name>
    </ligand>
</feature>
<dbReference type="OrthoDB" id="428577at2"/>
<protein>
    <submittedName>
        <fullName evidence="6">Glycosyl hydrolase family 88</fullName>
    </submittedName>
</protein>
<evidence type="ECO:0000256" key="1">
    <source>
        <dbReference type="ARBA" id="ARBA00022801"/>
    </source>
</evidence>
<evidence type="ECO:0000256" key="2">
    <source>
        <dbReference type="ARBA" id="ARBA00038358"/>
    </source>
</evidence>
<gene>
    <name evidence="6" type="ORF">LX64_01775</name>
</gene>
<dbReference type="AlphaFoldDB" id="A0A327QRR2"/>
<accession>A0A327QRR2</accession>
<evidence type="ECO:0000313" key="6">
    <source>
        <dbReference type="EMBL" id="RAJ06648.1"/>
    </source>
</evidence>
<feature type="active site" description="Proton donor" evidence="3">
    <location>
        <position position="177"/>
    </location>
</feature>
<dbReference type="SUPFAM" id="SSF48208">
    <property type="entry name" value="Six-hairpin glycosidases"/>
    <property type="match status" value="1"/>
</dbReference>
<dbReference type="InterPro" id="IPR010905">
    <property type="entry name" value="Glyco_hydro_88"/>
</dbReference>
<dbReference type="Pfam" id="PF07470">
    <property type="entry name" value="Glyco_hydro_88"/>
    <property type="match status" value="1"/>
</dbReference>
<dbReference type="InterPro" id="IPR052369">
    <property type="entry name" value="UG_Glycosaminoglycan_Hydrolase"/>
</dbReference>
<evidence type="ECO:0000256" key="4">
    <source>
        <dbReference type="PIRSR" id="PIRSR610905-2"/>
    </source>
</evidence>
<evidence type="ECO:0000256" key="5">
    <source>
        <dbReference type="SAM" id="SignalP"/>
    </source>
</evidence>
<sequence>MKLKSFIVASLMLPMAFHGAQAQKANNKALLKTIDQNLSDAVAQYKVMQQQLPEGRFPKSFDSTKNQLVTSNSEWWCSGFYPGSLLYLYEQKKDTQNFNEAKRILGLLEKEKMNTGTHDLGFMMYCSFGNLYRLQPDEATKQILIQSAKSLCTRFSEKTGVIKSWNGKPNEYLVIIDNMMNLELLFWATKVTGDSSYAKIALTHANTTMKNHFHPNYASYHVVNYDANTGGIISKRTAQGFADESAWARGQAWGLYGYTVMYRETKNPIYLKQANNIAKFMLTDKHMPKDKIPYWDYNATNIPNALRDASAAAVMASALLELSTYNKKEAKNYIKVAETVLTNLSTPTYKAAPGTYGGFILKHSVGSIPHGTEIDVPLTYADYYFIEAMIRYKEMAKS</sequence>
<organism evidence="6 7">
    <name type="scientific">Chitinophaga skermanii</name>
    <dbReference type="NCBI Taxonomy" id="331697"/>
    <lineage>
        <taxon>Bacteria</taxon>
        <taxon>Pseudomonadati</taxon>
        <taxon>Bacteroidota</taxon>
        <taxon>Chitinophagia</taxon>
        <taxon>Chitinophagales</taxon>
        <taxon>Chitinophagaceae</taxon>
        <taxon>Chitinophaga</taxon>
    </lineage>
</organism>